<keyword evidence="2" id="KW-1185">Reference proteome</keyword>
<sequence length="89" mass="10300">IRRLLLDDENGDRSEAAAEKRKTAVHVFSSFYHIEASRTARWWCRTDVMKSLTSSSSSWKVYIWRADTWERTAGVDAKTGVSFLSQWAK</sequence>
<dbReference type="AlphaFoldDB" id="A0AA39YDU1"/>
<accession>A0AA39YDU1</accession>
<evidence type="ECO:0000313" key="1">
    <source>
        <dbReference type="EMBL" id="KAK0650806.1"/>
    </source>
</evidence>
<dbReference type="EMBL" id="JAULSY010000318">
    <property type="protein sequence ID" value="KAK0650806.1"/>
    <property type="molecule type" value="Genomic_DNA"/>
</dbReference>
<gene>
    <name evidence="1" type="ORF">QBC41DRAFT_238769</name>
</gene>
<comment type="caution">
    <text evidence="1">The sequence shown here is derived from an EMBL/GenBank/DDBJ whole genome shotgun (WGS) entry which is preliminary data.</text>
</comment>
<reference evidence="1" key="1">
    <citation type="submission" date="2023-06" db="EMBL/GenBank/DDBJ databases">
        <title>Genome-scale phylogeny and comparative genomics of the fungal order Sordariales.</title>
        <authorList>
            <consortium name="Lawrence Berkeley National Laboratory"/>
            <person name="Hensen N."/>
            <person name="Bonometti L."/>
            <person name="Westerberg I."/>
            <person name="Brannstrom I.O."/>
            <person name="Guillou S."/>
            <person name="Cros-Aarteil S."/>
            <person name="Calhoun S."/>
            <person name="Haridas S."/>
            <person name="Kuo A."/>
            <person name="Mondo S."/>
            <person name="Pangilinan J."/>
            <person name="Riley R."/>
            <person name="Labutti K."/>
            <person name="Andreopoulos B."/>
            <person name="Lipzen A."/>
            <person name="Chen C."/>
            <person name="Yanf M."/>
            <person name="Daum C."/>
            <person name="Ng V."/>
            <person name="Clum A."/>
            <person name="Steindorff A."/>
            <person name="Ohm R."/>
            <person name="Martin F."/>
            <person name="Silar P."/>
            <person name="Natvig D."/>
            <person name="Lalanne C."/>
            <person name="Gautier V."/>
            <person name="Ament-Velasquez S.L."/>
            <person name="Kruys A."/>
            <person name="Hutchinson M.I."/>
            <person name="Powell A.J."/>
            <person name="Barry K."/>
            <person name="Miller A.N."/>
            <person name="Grigoriev I.V."/>
            <person name="Debuchy R."/>
            <person name="Gladieux P."/>
            <person name="Thoren M.H."/>
            <person name="Johannesson H."/>
        </authorList>
    </citation>
    <scope>NUCLEOTIDE SEQUENCE</scope>
    <source>
        <strain evidence="1">CBS 307.81</strain>
    </source>
</reference>
<evidence type="ECO:0000313" key="2">
    <source>
        <dbReference type="Proteomes" id="UP001174997"/>
    </source>
</evidence>
<dbReference type="Proteomes" id="UP001174997">
    <property type="component" value="Unassembled WGS sequence"/>
</dbReference>
<name>A0AA39YDU1_9PEZI</name>
<organism evidence="1 2">
    <name type="scientific">Cercophora samala</name>
    <dbReference type="NCBI Taxonomy" id="330535"/>
    <lineage>
        <taxon>Eukaryota</taxon>
        <taxon>Fungi</taxon>
        <taxon>Dikarya</taxon>
        <taxon>Ascomycota</taxon>
        <taxon>Pezizomycotina</taxon>
        <taxon>Sordariomycetes</taxon>
        <taxon>Sordariomycetidae</taxon>
        <taxon>Sordariales</taxon>
        <taxon>Lasiosphaeriaceae</taxon>
        <taxon>Cercophora</taxon>
    </lineage>
</organism>
<proteinExistence type="predicted"/>
<feature type="non-terminal residue" evidence="1">
    <location>
        <position position="1"/>
    </location>
</feature>
<protein>
    <submittedName>
        <fullName evidence="1">Uncharacterized protein</fullName>
    </submittedName>
</protein>